<evidence type="ECO:0000313" key="1">
    <source>
        <dbReference type="EMBL" id="MVN86813.1"/>
    </source>
</evidence>
<accession>A0A7C9HRG0</accession>
<dbReference type="Proteomes" id="UP000483286">
    <property type="component" value="Unassembled WGS sequence"/>
</dbReference>
<dbReference type="RefSeq" id="WP_157458865.1">
    <property type="nucleotide sequence ID" value="NZ_WQLB01000009.1"/>
</dbReference>
<keyword evidence="2" id="KW-1185">Reference proteome</keyword>
<dbReference type="EMBL" id="WQLB01000009">
    <property type="protein sequence ID" value="MVN86813.1"/>
    <property type="molecule type" value="Genomic_DNA"/>
</dbReference>
<protein>
    <submittedName>
        <fullName evidence="1">Uncharacterized protein</fullName>
    </submittedName>
</protein>
<evidence type="ECO:0000313" key="2">
    <source>
        <dbReference type="Proteomes" id="UP000483286"/>
    </source>
</evidence>
<comment type="caution">
    <text evidence="1">The sequence shown here is derived from an EMBL/GenBank/DDBJ whole genome shotgun (WGS) entry which is preliminary data.</text>
</comment>
<dbReference type="AlphaFoldDB" id="A0A7C9HRG0"/>
<reference evidence="1 2" key="1">
    <citation type="submission" date="2019-12" db="EMBL/GenBank/DDBJ databases">
        <title>Deinococcus sp. HMF7620 Genome sequencing and assembly.</title>
        <authorList>
            <person name="Kang H."/>
            <person name="Kim H."/>
            <person name="Joh K."/>
        </authorList>
    </citation>
    <scope>NUCLEOTIDE SEQUENCE [LARGE SCALE GENOMIC DNA]</scope>
    <source>
        <strain evidence="1 2">HMF7620</strain>
    </source>
</reference>
<sequence>MKGTNKCGHNPKDIQYDAETMRGFSVVAAFLILSFGQAVTSSTVLAEGQIWSVTTDDGTFVLTSRVGAKEQNSRGFYFGNSSGTDEESFHSGLFNGKVDQNTISLVKHEEESGDLKTYTCTIYKPSAKIGVAQKGLYRVIHILNTEQGSKIMASGKDEDFKRFQQTGNLMGQRTCTLTRTK</sequence>
<name>A0A7C9HRG0_9DEIO</name>
<gene>
    <name evidence="1" type="ORF">GO986_08560</name>
</gene>
<proteinExistence type="predicted"/>
<organism evidence="1 2">
    <name type="scientific">Deinococcus arboris</name>
    <dbReference type="NCBI Taxonomy" id="2682977"/>
    <lineage>
        <taxon>Bacteria</taxon>
        <taxon>Thermotogati</taxon>
        <taxon>Deinococcota</taxon>
        <taxon>Deinococci</taxon>
        <taxon>Deinococcales</taxon>
        <taxon>Deinococcaceae</taxon>
        <taxon>Deinococcus</taxon>
    </lineage>
</organism>